<dbReference type="PANTHER" id="PTHR11017:SF385">
    <property type="entry name" value="DISEASE RESISTANCE PROTEIN (TIR-NBS-LRR CLASS)-RELATED"/>
    <property type="match status" value="1"/>
</dbReference>
<dbReference type="PANTHER" id="PTHR11017">
    <property type="entry name" value="LEUCINE-RICH REPEAT-CONTAINING PROTEIN"/>
    <property type="match status" value="1"/>
</dbReference>
<evidence type="ECO:0000259" key="1">
    <source>
        <dbReference type="PROSITE" id="PS50104"/>
    </source>
</evidence>
<dbReference type="PRINTS" id="PR00364">
    <property type="entry name" value="DISEASERSIST"/>
</dbReference>
<dbReference type="Pfam" id="PF01582">
    <property type="entry name" value="TIR"/>
    <property type="match status" value="1"/>
</dbReference>
<dbReference type="GO" id="GO:0043531">
    <property type="term" value="F:ADP binding"/>
    <property type="evidence" value="ECO:0007669"/>
    <property type="project" value="InterPro"/>
</dbReference>
<protein>
    <submittedName>
        <fullName evidence="2">TMV resistance protein N</fullName>
    </submittedName>
</protein>
<dbReference type="InterPro" id="IPR035897">
    <property type="entry name" value="Toll_tir_struct_dom_sf"/>
</dbReference>
<sequence>MASPSSSSSSSSLQKHEIYISVQNDDPHKSVPDMIGKALTIHGIPNFNDVKELRLRQKGVDIKRELREAIGMSRMSIVFLSKNYVCSTWCLEELVVILECRRKWGLIVLPIFYDLDPSDIRKLRGDAFKIVNAQNKELMWWKRWKSALKVAANLCGWDNRNARHQSLSLFVGEVSEAIKDRKIHTNLSISIYPLRYDTCDQYLSLFLQIGMDDVLIVGLCGPSNMGKTVIASSIYEQIFFTFEGSCFLSNVGQNSRQPNGLVKLQEKLLSDILLDSDIKVRNVFRGVDMIEEKLSSKRVLVVLDDVDDMDQLYALVGKRNWFGVGSKIIITTRKLYLLKLVQADQVFLAQGLPLPQNIESIWKQFQLSRRVIAGLKEYIDSLHQSTVKEEGYLERCLLEERQKNVTQEQVIADLKQAHQRVSGLIEPNRRLIHMQQGPKGNNGGLV</sequence>
<dbReference type="InterPro" id="IPR027417">
    <property type="entry name" value="P-loop_NTPase"/>
</dbReference>
<evidence type="ECO:0000313" key="2">
    <source>
        <dbReference type="EMBL" id="KAJ7950633.1"/>
    </source>
</evidence>
<feature type="domain" description="TIR" evidence="1">
    <location>
        <begin position="14"/>
        <end position="178"/>
    </location>
</feature>
<reference evidence="2" key="1">
    <citation type="journal article" date="2023" name="Science">
        <title>Elucidation of the pathway for biosynthesis of saponin adjuvants from the soapbark tree.</title>
        <authorList>
            <person name="Reed J."/>
            <person name="Orme A."/>
            <person name="El-Demerdash A."/>
            <person name="Owen C."/>
            <person name="Martin L.B.B."/>
            <person name="Misra R.C."/>
            <person name="Kikuchi S."/>
            <person name="Rejzek M."/>
            <person name="Martin A.C."/>
            <person name="Harkess A."/>
            <person name="Leebens-Mack J."/>
            <person name="Louveau T."/>
            <person name="Stephenson M.J."/>
            <person name="Osbourn A."/>
        </authorList>
    </citation>
    <scope>NUCLEOTIDE SEQUENCE</scope>
    <source>
        <strain evidence="2">S10</strain>
    </source>
</reference>
<organism evidence="2 3">
    <name type="scientific">Quillaja saponaria</name>
    <name type="common">Soap bark tree</name>
    <dbReference type="NCBI Taxonomy" id="32244"/>
    <lineage>
        <taxon>Eukaryota</taxon>
        <taxon>Viridiplantae</taxon>
        <taxon>Streptophyta</taxon>
        <taxon>Embryophyta</taxon>
        <taxon>Tracheophyta</taxon>
        <taxon>Spermatophyta</taxon>
        <taxon>Magnoliopsida</taxon>
        <taxon>eudicotyledons</taxon>
        <taxon>Gunneridae</taxon>
        <taxon>Pentapetalae</taxon>
        <taxon>rosids</taxon>
        <taxon>fabids</taxon>
        <taxon>Fabales</taxon>
        <taxon>Quillajaceae</taxon>
        <taxon>Quillaja</taxon>
    </lineage>
</organism>
<accession>A0AAD7L3L6</accession>
<dbReference type="Proteomes" id="UP001163823">
    <property type="component" value="Chromosome 11"/>
</dbReference>
<dbReference type="Gene3D" id="3.40.50.10140">
    <property type="entry name" value="Toll/interleukin-1 receptor homology (TIR) domain"/>
    <property type="match status" value="1"/>
</dbReference>
<dbReference type="SMART" id="SM00255">
    <property type="entry name" value="TIR"/>
    <property type="match status" value="1"/>
</dbReference>
<dbReference type="InterPro" id="IPR044974">
    <property type="entry name" value="Disease_R_plants"/>
</dbReference>
<dbReference type="SUPFAM" id="SSF52540">
    <property type="entry name" value="P-loop containing nucleoside triphosphate hydrolases"/>
    <property type="match status" value="1"/>
</dbReference>
<dbReference type="AlphaFoldDB" id="A0AAD7L3L6"/>
<dbReference type="GO" id="GO:0006952">
    <property type="term" value="P:defense response"/>
    <property type="evidence" value="ECO:0007669"/>
    <property type="project" value="InterPro"/>
</dbReference>
<gene>
    <name evidence="2" type="ORF">O6P43_026798</name>
</gene>
<dbReference type="InterPro" id="IPR000157">
    <property type="entry name" value="TIR_dom"/>
</dbReference>
<dbReference type="Gene3D" id="3.40.50.300">
    <property type="entry name" value="P-loop containing nucleotide triphosphate hydrolases"/>
    <property type="match status" value="1"/>
</dbReference>
<dbReference type="PROSITE" id="PS50104">
    <property type="entry name" value="TIR"/>
    <property type="match status" value="1"/>
</dbReference>
<proteinExistence type="predicted"/>
<dbReference type="GO" id="GO:0007165">
    <property type="term" value="P:signal transduction"/>
    <property type="evidence" value="ECO:0007669"/>
    <property type="project" value="InterPro"/>
</dbReference>
<name>A0AAD7L3L6_QUISA</name>
<dbReference type="SUPFAM" id="SSF52200">
    <property type="entry name" value="Toll/Interleukin receptor TIR domain"/>
    <property type="match status" value="1"/>
</dbReference>
<dbReference type="Pfam" id="PF00931">
    <property type="entry name" value="NB-ARC"/>
    <property type="match status" value="1"/>
</dbReference>
<keyword evidence="3" id="KW-1185">Reference proteome</keyword>
<dbReference type="EMBL" id="JARAOO010000011">
    <property type="protein sequence ID" value="KAJ7950633.1"/>
    <property type="molecule type" value="Genomic_DNA"/>
</dbReference>
<evidence type="ECO:0000313" key="3">
    <source>
        <dbReference type="Proteomes" id="UP001163823"/>
    </source>
</evidence>
<dbReference type="InterPro" id="IPR002182">
    <property type="entry name" value="NB-ARC"/>
</dbReference>
<comment type="caution">
    <text evidence="2">The sequence shown here is derived from an EMBL/GenBank/DDBJ whole genome shotgun (WGS) entry which is preliminary data.</text>
</comment>